<feature type="transmembrane region" description="Helical" evidence="7">
    <location>
        <begin position="32"/>
        <end position="52"/>
    </location>
</feature>
<dbReference type="PANTHER" id="PTHR23513:SF11">
    <property type="entry name" value="STAPHYLOFERRIN A TRANSPORTER"/>
    <property type="match status" value="1"/>
</dbReference>
<feature type="transmembrane region" description="Helical" evidence="7">
    <location>
        <begin position="411"/>
        <end position="433"/>
    </location>
</feature>
<comment type="caution">
    <text evidence="9">The sequence shown here is derived from an EMBL/GenBank/DDBJ whole genome shotgun (WGS) entry which is preliminary data.</text>
</comment>
<feature type="transmembrane region" description="Helical" evidence="7">
    <location>
        <begin position="259"/>
        <end position="284"/>
    </location>
</feature>
<dbReference type="Gene3D" id="1.20.1250.20">
    <property type="entry name" value="MFS general substrate transporter like domains"/>
    <property type="match status" value="1"/>
</dbReference>
<feature type="transmembrane region" description="Helical" evidence="7">
    <location>
        <begin position="188"/>
        <end position="209"/>
    </location>
</feature>
<keyword evidence="5 7" id="KW-1133">Transmembrane helix</keyword>
<evidence type="ECO:0000256" key="5">
    <source>
        <dbReference type="ARBA" id="ARBA00022989"/>
    </source>
</evidence>
<feature type="transmembrane region" description="Helical" evidence="7">
    <location>
        <begin position="290"/>
        <end position="312"/>
    </location>
</feature>
<dbReference type="CDD" id="cd06173">
    <property type="entry name" value="MFS_MefA_like"/>
    <property type="match status" value="1"/>
</dbReference>
<comment type="subcellular location">
    <subcellularLocation>
        <location evidence="1">Cell membrane</location>
        <topology evidence="1">Multi-pass membrane protein</topology>
    </subcellularLocation>
</comment>
<dbReference type="PROSITE" id="PS50850">
    <property type="entry name" value="MFS"/>
    <property type="match status" value="1"/>
</dbReference>
<evidence type="ECO:0000256" key="1">
    <source>
        <dbReference type="ARBA" id="ARBA00004651"/>
    </source>
</evidence>
<keyword evidence="3" id="KW-1003">Cell membrane</keyword>
<protein>
    <submittedName>
        <fullName evidence="9">MFS transporter</fullName>
    </submittedName>
</protein>
<keyword evidence="2" id="KW-0813">Transport</keyword>
<evidence type="ECO:0000256" key="7">
    <source>
        <dbReference type="SAM" id="Phobius"/>
    </source>
</evidence>
<proteinExistence type="predicted"/>
<evidence type="ECO:0000256" key="4">
    <source>
        <dbReference type="ARBA" id="ARBA00022692"/>
    </source>
</evidence>
<organism evidence="9 10">
    <name type="scientific">Pedococcus ginsenosidimutans</name>
    <dbReference type="NCBI Taxonomy" id="490570"/>
    <lineage>
        <taxon>Bacteria</taxon>
        <taxon>Bacillati</taxon>
        <taxon>Actinomycetota</taxon>
        <taxon>Actinomycetes</taxon>
        <taxon>Micrococcales</taxon>
        <taxon>Intrasporangiaceae</taxon>
        <taxon>Pedococcus</taxon>
    </lineage>
</organism>
<evidence type="ECO:0000256" key="3">
    <source>
        <dbReference type="ARBA" id="ARBA00022475"/>
    </source>
</evidence>
<feature type="transmembrane region" description="Helical" evidence="7">
    <location>
        <begin position="123"/>
        <end position="139"/>
    </location>
</feature>
<reference evidence="10" key="1">
    <citation type="journal article" date="2019" name="Int. J. Syst. Evol. Microbiol.">
        <title>The Global Catalogue of Microorganisms (GCM) 10K type strain sequencing project: providing services to taxonomists for standard genome sequencing and annotation.</title>
        <authorList>
            <consortium name="The Broad Institute Genomics Platform"/>
            <consortium name="The Broad Institute Genome Sequencing Center for Infectious Disease"/>
            <person name="Wu L."/>
            <person name="Ma J."/>
        </authorList>
    </citation>
    <scope>NUCLEOTIDE SEQUENCE [LARGE SCALE GENOMIC DNA]</scope>
    <source>
        <strain evidence="10">JCM 18961</strain>
    </source>
</reference>
<dbReference type="SUPFAM" id="SSF103473">
    <property type="entry name" value="MFS general substrate transporter"/>
    <property type="match status" value="1"/>
</dbReference>
<accession>A0ABP8XYV7</accession>
<feature type="transmembrane region" description="Helical" evidence="7">
    <location>
        <begin position="64"/>
        <end position="85"/>
    </location>
</feature>
<dbReference type="EMBL" id="BAABLO010000004">
    <property type="protein sequence ID" value="GAA4717161.1"/>
    <property type="molecule type" value="Genomic_DNA"/>
</dbReference>
<dbReference type="PANTHER" id="PTHR23513">
    <property type="entry name" value="INTEGRAL MEMBRANE EFFLUX PROTEIN-RELATED"/>
    <property type="match status" value="1"/>
</dbReference>
<dbReference type="InterPro" id="IPR036259">
    <property type="entry name" value="MFS_trans_sf"/>
</dbReference>
<dbReference type="InterPro" id="IPR010290">
    <property type="entry name" value="TM_effector"/>
</dbReference>
<gene>
    <name evidence="9" type="ORF">GCM10025782_12820</name>
</gene>
<keyword evidence="10" id="KW-1185">Reference proteome</keyword>
<keyword evidence="4 7" id="KW-0812">Transmembrane</keyword>
<evidence type="ECO:0000259" key="8">
    <source>
        <dbReference type="PROSITE" id="PS50850"/>
    </source>
</evidence>
<feature type="transmembrane region" description="Helical" evidence="7">
    <location>
        <begin position="160"/>
        <end position="182"/>
    </location>
</feature>
<name>A0ABP8XYV7_9MICO</name>
<evidence type="ECO:0000256" key="6">
    <source>
        <dbReference type="ARBA" id="ARBA00023136"/>
    </source>
</evidence>
<evidence type="ECO:0000313" key="10">
    <source>
        <dbReference type="Proteomes" id="UP001500556"/>
    </source>
</evidence>
<sequence length="458" mass="47495">MSSAAFHSVHLPKLSLPQGISRTFPSLENRSFRLLLSGLLVSGTGGWIQRIAQDWLVLTMTDSPTAVGVVTAFQFVPTLLLGLHGGLLADRFPKRNLLLATQVSMALTAAALAALTLSGVVQVWHVFALAFVLGVVAAVDNPARQSFVSEVVTGPQLPNAISLVSCTFQIGAMTGPVIGGVLMSTLGAGYAFAVNAATFIGPVVALSLMRDTTSRRTRPASNGATAVDGALVQPDADEAGASAPRARAGITYARQTSTVLWPIVMVGAFGFFTISLPVTLAAFAKNEFHTGASGLGLLNAMVALGAMGGALATARRQRPLRLRTVGYAAWALACAMLLASAAPQQLLFTLLLVPVGAANLGFLTKAQSLVQLATVPHLRGRVVGLYMLVFIGSGAVGGPVVGWMAETYGARVALLVSGVVPALVTVLVCRHVAHLGALRLSLSTVSVRLPRVRVTARP</sequence>
<evidence type="ECO:0000313" key="9">
    <source>
        <dbReference type="EMBL" id="GAA4717161.1"/>
    </source>
</evidence>
<keyword evidence="6 7" id="KW-0472">Membrane</keyword>
<feature type="transmembrane region" description="Helical" evidence="7">
    <location>
        <begin position="347"/>
        <end position="364"/>
    </location>
</feature>
<dbReference type="Pfam" id="PF05977">
    <property type="entry name" value="MFS_3"/>
    <property type="match status" value="1"/>
</dbReference>
<feature type="transmembrane region" description="Helical" evidence="7">
    <location>
        <begin position="324"/>
        <end position="341"/>
    </location>
</feature>
<dbReference type="Proteomes" id="UP001500556">
    <property type="component" value="Unassembled WGS sequence"/>
</dbReference>
<feature type="transmembrane region" description="Helical" evidence="7">
    <location>
        <begin position="385"/>
        <end position="405"/>
    </location>
</feature>
<dbReference type="InterPro" id="IPR020846">
    <property type="entry name" value="MFS_dom"/>
</dbReference>
<feature type="transmembrane region" description="Helical" evidence="7">
    <location>
        <begin position="97"/>
        <end position="117"/>
    </location>
</feature>
<evidence type="ECO:0000256" key="2">
    <source>
        <dbReference type="ARBA" id="ARBA00022448"/>
    </source>
</evidence>
<feature type="domain" description="Major facilitator superfamily (MFS) profile" evidence="8">
    <location>
        <begin position="31"/>
        <end position="436"/>
    </location>
</feature>